<evidence type="ECO:0000313" key="6">
    <source>
        <dbReference type="Proteomes" id="UP000573729"/>
    </source>
</evidence>
<evidence type="ECO:0000256" key="2">
    <source>
        <dbReference type="ARBA" id="ARBA00022759"/>
    </source>
</evidence>
<dbReference type="SMART" id="SM00318">
    <property type="entry name" value="SNc"/>
    <property type="match status" value="1"/>
</dbReference>
<dbReference type="InterPro" id="IPR035437">
    <property type="entry name" value="SNase_OB-fold_sf"/>
</dbReference>
<dbReference type="EMBL" id="JACHMD010000001">
    <property type="protein sequence ID" value="MBB4668302.1"/>
    <property type="molecule type" value="Genomic_DNA"/>
</dbReference>
<dbReference type="PANTHER" id="PTHR12302:SF3">
    <property type="entry name" value="SERINE_THREONINE-PROTEIN KINASE 31"/>
    <property type="match status" value="1"/>
</dbReference>
<evidence type="ECO:0000313" key="5">
    <source>
        <dbReference type="EMBL" id="MBB4668302.1"/>
    </source>
</evidence>
<feature type="domain" description="TNase-like" evidence="4">
    <location>
        <begin position="45"/>
        <end position="185"/>
    </location>
</feature>
<keyword evidence="3 5" id="KW-0378">Hydrolase</keyword>
<dbReference type="Pfam" id="PF00565">
    <property type="entry name" value="SNase"/>
    <property type="match status" value="1"/>
</dbReference>
<dbReference type="GO" id="GO:1990599">
    <property type="term" value="F:3' overhang single-stranded DNA endodeoxyribonuclease activity"/>
    <property type="evidence" value="ECO:0007669"/>
    <property type="project" value="UniProtKB-EC"/>
</dbReference>
<reference evidence="5 6" key="1">
    <citation type="submission" date="2020-08" db="EMBL/GenBank/DDBJ databases">
        <title>Sequencing the genomes of 1000 actinobacteria strains.</title>
        <authorList>
            <person name="Klenk H.-P."/>
        </authorList>
    </citation>
    <scope>NUCLEOTIDE SEQUENCE [LARGE SCALE GENOMIC DNA]</scope>
    <source>
        <strain evidence="5 6">DSM 24947</strain>
    </source>
</reference>
<keyword evidence="6" id="KW-1185">Reference proteome</keyword>
<dbReference type="EC" id="3.1.31.1" evidence="5"/>
<accession>A0A7W7FJP7</accession>
<organism evidence="5 6">
    <name type="scientific">Microbacterium marinum</name>
    <dbReference type="NCBI Taxonomy" id="421115"/>
    <lineage>
        <taxon>Bacteria</taxon>
        <taxon>Bacillati</taxon>
        <taxon>Actinomycetota</taxon>
        <taxon>Actinomycetes</taxon>
        <taxon>Micrococcales</taxon>
        <taxon>Microbacteriaceae</taxon>
        <taxon>Microbacterium</taxon>
    </lineage>
</organism>
<dbReference type="RefSeq" id="WP_184220106.1">
    <property type="nucleotide sequence ID" value="NZ_JACHMD010000001.1"/>
</dbReference>
<keyword evidence="1" id="KW-0540">Nuclease</keyword>
<dbReference type="PANTHER" id="PTHR12302">
    <property type="entry name" value="EBNA2 BINDING PROTEIN P100"/>
    <property type="match status" value="1"/>
</dbReference>
<name>A0A7W7FJP7_9MICO</name>
<dbReference type="SUPFAM" id="SSF50199">
    <property type="entry name" value="Staphylococcal nuclease"/>
    <property type="match status" value="1"/>
</dbReference>
<protein>
    <submittedName>
        <fullName evidence="5">Micrococcal nuclease</fullName>
        <ecNumber evidence="5">3.1.31.1</ecNumber>
    </submittedName>
</protein>
<dbReference type="Gene3D" id="2.40.50.90">
    <property type="match status" value="1"/>
</dbReference>
<evidence type="ECO:0000259" key="4">
    <source>
        <dbReference type="PROSITE" id="PS50830"/>
    </source>
</evidence>
<evidence type="ECO:0000256" key="3">
    <source>
        <dbReference type="ARBA" id="ARBA00022801"/>
    </source>
</evidence>
<dbReference type="Proteomes" id="UP000573729">
    <property type="component" value="Unassembled WGS sequence"/>
</dbReference>
<evidence type="ECO:0000256" key="1">
    <source>
        <dbReference type="ARBA" id="ARBA00022722"/>
    </source>
</evidence>
<keyword evidence="2" id="KW-0255">Endonuclease</keyword>
<dbReference type="InterPro" id="IPR016071">
    <property type="entry name" value="Staphylococal_nuclease_OB-fold"/>
</dbReference>
<comment type="caution">
    <text evidence="5">The sequence shown here is derived from an EMBL/GenBank/DDBJ whole genome shotgun (WGS) entry which is preliminary data.</text>
</comment>
<dbReference type="AlphaFoldDB" id="A0A7W7FJP7"/>
<sequence length="187" mass="20261">MSTRRRLLLGAAGVLLLTLVLFAVLTGQGGRAQPETTENVALPDSASVFTVEYVFDGDTIEARPVDAGARRVAGTTESVRMRLIGIDTPEGTPTPECGAEAARDRLRDLLPEGSRVWIDVDAEPRDRYDRLLVYLWSREGEFVNATLVREGHAVALRIEPNVAHAELFAAEEDAARRDGTGGWSACG</sequence>
<gene>
    <name evidence="5" type="ORF">BKA24_003011</name>
</gene>
<dbReference type="PROSITE" id="PS50830">
    <property type="entry name" value="TNASE_3"/>
    <property type="match status" value="1"/>
</dbReference>
<proteinExistence type="predicted"/>